<accession>A0A0A0J0X9</accession>
<dbReference type="Proteomes" id="UP000030002">
    <property type="component" value="Unassembled WGS sequence"/>
</dbReference>
<evidence type="ECO:0000256" key="3">
    <source>
        <dbReference type="ARBA" id="ARBA00022448"/>
    </source>
</evidence>
<keyword evidence="4" id="KW-1003">Cell membrane</keyword>
<keyword evidence="5 8" id="KW-0812">Transmembrane</keyword>
<protein>
    <recommendedName>
        <fullName evidence="11">Cation:proton antiporter</fullName>
    </recommendedName>
</protein>
<evidence type="ECO:0000256" key="5">
    <source>
        <dbReference type="ARBA" id="ARBA00022692"/>
    </source>
</evidence>
<dbReference type="AlphaFoldDB" id="A0A0A0J0X9"/>
<dbReference type="PANTHER" id="PTHR34702:SF1">
    <property type="entry name" value="NA(+)_H(+) ANTIPORTER SUBUNIT F"/>
    <property type="match status" value="1"/>
</dbReference>
<keyword evidence="7 8" id="KW-0472">Membrane</keyword>
<name>A0A0A0J0X9_9MICO</name>
<proteinExistence type="inferred from homology"/>
<feature type="transmembrane region" description="Helical" evidence="8">
    <location>
        <begin position="60"/>
        <end position="82"/>
    </location>
</feature>
<comment type="caution">
    <text evidence="9">The sequence shown here is derived from an EMBL/GenBank/DDBJ whole genome shotgun (WGS) entry which is preliminary data.</text>
</comment>
<evidence type="ECO:0000313" key="9">
    <source>
        <dbReference type="EMBL" id="KGN31015.1"/>
    </source>
</evidence>
<dbReference type="Pfam" id="PF04066">
    <property type="entry name" value="MrpF_PhaF"/>
    <property type="match status" value="1"/>
</dbReference>
<gene>
    <name evidence="9" type="ORF">N802_05265</name>
</gene>
<comment type="subcellular location">
    <subcellularLocation>
        <location evidence="1">Cell membrane</location>
        <topology evidence="1">Multi-pass membrane protein</topology>
    </subcellularLocation>
</comment>
<dbReference type="GO" id="GO:0005886">
    <property type="term" value="C:plasma membrane"/>
    <property type="evidence" value="ECO:0007669"/>
    <property type="project" value="UniProtKB-SubCell"/>
</dbReference>
<feature type="transmembrane region" description="Helical" evidence="8">
    <location>
        <begin position="35"/>
        <end position="53"/>
    </location>
</feature>
<evidence type="ECO:0000256" key="4">
    <source>
        <dbReference type="ARBA" id="ARBA00022475"/>
    </source>
</evidence>
<dbReference type="STRING" id="1385520.N802_05265"/>
<evidence type="ECO:0000256" key="7">
    <source>
        <dbReference type="ARBA" id="ARBA00023136"/>
    </source>
</evidence>
<keyword evidence="10" id="KW-1185">Reference proteome</keyword>
<dbReference type="eggNOG" id="COG2212">
    <property type="taxonomic scope" value="Bacteria"/>
</dbReference>
<evidence type="ECO:0000256" key="1">
    <source>
        <dbReference type="ARBA" id="ARBA00004651"/>
    </source>
</evidence>
<evidence type="ECO:0000256" key="6">
    <source>
        <dbReference type="ARBA" id="ARBA00022989"/>
    </source>
</evidence>
<dbReference type="GO" id="GO:0015385">
    <property type="term" value="F:sodium:proton antiporter activity"/>
    <property type="evidence" value="ECO:0007669"/>
    <property type="project" value="TreeGrafter"/>
</dbReference>
<sequence length="97" mass="9876">MIVVGIICAALLAVGGALCLYRMVRGPSMLDRTVATDVFVASTVGAVGVHAAVGRYSTTVSVLLALSLVGFLGSVSIARFAARDGDGSPHLEESDQP</sequence>
<dbReference type="RefSeq" id="WP_035917906.1">
    <property type="nucleotide sequence ID" value="NZ_AVPJ01000014.1"/>
</dbReference>
<evidence type="ECO:0000256" key="2">
    <source>
        <dbReference type="ARBA" id="ARBA00009212"/>
    </source>
</evidence>
<reference evidence="9 10" key="1">
    <citation type="submission" date="2013-08" db="EMBL/GenBank/DDBJ databases">
        <title>The genome sequence of Knoellia sinensis.</title>
        <authorList>
            <person name="Zhu W."/>
            <person name="Wang G."/>
        </authorList>
    </citation>
    <scope>NUCLEOTIDE SEQUENCE [LARGE SCALE GENOMIC DNA]</scope>
    <source>
        <strain evidence="9 10">KCTC 19936</strain>
    </source>
</reference>
<organism evidence="9 10">
    <name type="scientific">Knoellia sinensis KCTC 19936</name>
    <dbReference type="NCBI Taxonomy" id="1385520"/>
    <lineage>
        <taxon>Bacteria</taxon>
        <taxon>Bacillati</taxon>
        <taxon>Actinomycetota</taxon>
        <taxon>Actinomycetes</taxon>
        <taxon>Micrococcales</taxon>
        <taxon>Intrasporangiaceae</taxon>
        <taxon>Knoellia</taxon>
    </lineage>
</organism>
<dbReference type="InterPro" id="IPR007208">
    <property type="entry name" value="MrpF/PhaF-like"/>
</dbReference>
<keyword evidence="6 8" id="KW-1133">Transmembrane helix</keyword>
<dbReference type="EMBL" id="AVPJ01000014">
    <property type="protein sequence ID" value="KGN31015.1"/>
    <property type="molecule type" value="Genomic_DNA"/>
</dbReference>
<evidence type="ECO:0000313" key="10">
    <source>
        <dbReference type="Proteomes" id="UP000030002"/>
    </source>
</evidence>
<comment type="similarity">
    <text evidence="2">Belongs to the CPA3 antiporters (TC 2.A.63) subunit F family.</text>
</comment>
<evidence type="ECO:0008006" key="11">
    <source>
        <dbReference type="Google" id="ProtNLM"/>
    </source>
</evidence>
<evidence type="ECO:0000256" key="8">
    <source>
        <dbReference type="SAM" id="Phobius"/>
    </source>
</evidence>
<keyword evidence="3" id="KW-0813">Transport</keyword>
<dbReference type="PANTHER" id="PTHR34702">
    <property type="entry name" value="NA(+)/H(+) ANTIPORTER SUBUNIT F1"/>
    <property type="match status" value="1"/>
</dbReference>